<dbReference type="OrthoDB" id="2406606at2759"/>
<gene>
    <name evidence="1" type="ORF">RhiirA1_448201</name>
</gene>
<comment type="caution">
    <text evidence="1">The sequence shown here is derived from an EMBL/GenBank/DDBJ whole genome shotgun (WGS) entry which is preliminary data.</text>
</comment>
<protein>
    <submittedName>
        <fullName evidence="1">Uncharacterized protein</fullName>
    </submittedName>
</protein>
<dbReference type="Proteomes" id="UP000232688">
    <property type="component" value="Unassembled WGS sequence"/>
</dbReference>
<dbReference type="VEuPathDB" id="FungiDB:RhiirA1_448201"/>
<dbReference type="AlphaFoldDB" id="A0A2I1FE78"/>
<sequence length="162" mass="19286">MRNSLCHKKFEIEWKALINEFPACEQYLTRRIQKTFDQQSKKAILSECKNEIPTRGIPSIMDEYFPNLDKILQKYLTPQILQKQHNQMVQSLCYDVILIENWILLLEQVWRVTRHCGQNSDPQHIVLLNDGSHLCTCLWFINRGIYNNNKYSIEQEKNMISV</sequence>
<proteinExistence type="predicted"/>
<dbReference type="EMBL" id="LLXH01000011">
    <property type="protein sequence ID" value="PKC75998.1"/>
    <property type="molecule type" value="Genomic_DNA"/>
</dbReference>
<evidence type="ECO:0000313" key="1">
    <source>
        <dbReference type="EMBL" id="PKC75998.1"/>
    </source>
</evidence>
<evidence type="ECO:0000313" key="2">
    <source>
        <dbReference type="Proteomes" id="UP000232688"/>
    </source>
</evidence>
<name>A0A2I1FE78_9GLOM</name>
<reference evidence="1 2" key="2">
    <citation type="submission" date="2017-10" db="EMBL/GenBank/DDBJ databases">
        <title>Genome analyses suggest a sexual origin of heterokaryosis in a supposedly ancient asexual fungus.</title>
        <authorList>
            <person name="Corradi N."/>
            <person name="Sedzielewska K."/>
            <person name="Noel J."/>
            <person name="Charron P."/>
            <person name="Farinelli L."/>
            <person name="Marton T."/>
            <person name="Kruger M."/>
            <person name="Pelin A."/>
            <person name="Brachmann A."/>
            <person name="Corradi N."/>
        </authorList>
    </citation>
    <scope>NUCLEOTIDE SEQUENCE [LARGE SCALE GENOMIC DNA]</scope>
    <source>
        <strain evidence="1 2">A1</strain>
    </source>
</reference>
<dbReference type="VEuPathDB" id="FungiDB:FUN_004964"/>
<accession>A0A2I1FE78</accession>
<organism evidence="1 2">
    <name type="scientific">Rhizophagus irregularis</name>
    <dbReference type="NCBI Taxonomy" id="588596"/>
    <lineage>
        <taxon>Eukaryota</taxon>
        <taxon>Fungi</taxon>
        <taxon>Fungi incertae sedis</taxon>
        <taxon>Mucoromycota</taxon>
        <taxon>Glomeromycotina</taxon>
        <taxon>Glomeromycetes</taxon>
        <taxon>Glomerales</taxon>
        <taxon>Glomeraceae</taxon>
        <taxon>Rhizophagus</taxon>
    </lineage>
</organism>
<dbReference type="VEuPathDB" id="FungiDB:RhiirFUN_024236"/>
<reference evidence="1 2" key="1">
    <citation type="submission" date="2017-10" db="EMBL/GenBank/DDBJ databases">
        <title>Extensive intraspecific genome diversity in a model arbuscular mycorrhizal fungus.</title>
        <authorList>
            <person name="Chen E.C.H."/>
            <person name="Morin E."/>
            <person name="Baudet D."/>
            <person name="Noel J."/>
            <person name="Ndikumana S."/>
            <person name="Charron P."/>
            <person name="St-Onge C."/>
            <person name="Giorgi J."/>
            <person name="Grigoriev I.V."/>
            <person name="Roux C."/>
            <person name="Martin F.M."/>
            <person name="Corradi N."/>
        </authorList>
    </citation>
    <scope>NUCLEOTIDE SEQUENCE [LARGE SCALE GENOMIC DNA]</scope>
    <source>
        <strain evidence="1 2">A1</strain>
    </source>
</reference>